<dbReference type="EC" id="2.1.1.72" evidence="1"/>
<dbReference type="GO" id="GO:0032259">
    <property type="term" value="P:methylation"/>
    <property type="evidence" value="ECO:0007669"/>
    <property type="project" value="UniProtKB-KW"/>
</dbReference>
<dbReference type="SUPFAM" id="SSF53335">
    <property type="entry name" value="S-adenosyl-L-methionine-dependent methyltransferases"/>
    <property type="match status" value="1"/>
</dbReference>
<keyword evidence="4" id="KW-0949">S-adenosyl-L-methionine</keyword>
<evidence type="ECO:0000256" key="1">
    <source>
        <dbReference type="ARBA" id="ARBA00011900"/>
    </source>
</evidence>
<dbReference type="GO" id="GO:0009307">
    <property type="term" value="P:DNA restriction-modification system"/>
    <property type="evidence" value="ECO:0007669"/>
    <property type="project" value="UniProtKB-KW"/>
</dbReference>
<dbReference type="Proteomes" id="UP000237798">
    <property type="component" value="Unassembled WGS sequence"/>
</dbReference>
<dbReference type="InterPro" id="IPR002052">
    <property type="entry name" value="DNA_methylase_N6_adenine_CS"/>
</dbReference>
<dbReference type="InterPro" id="IPR025931">
    <property type="entry name" value="TaqI_C"/>
</dbReference>
<gene>
    <name evidence="10" type="ORF">CLLU_32470</name>
</gene>
<feature type="domain" description="TaqI-like C-terminal specificity" evidence="9">
    <location>
        <begin position="383"/>
        <end position="500"/>
    </location>
</feature>
<dbReference type="RefSeq" id="WP_106010799.1">
    <property type="nucleotide sequence ID" value="NZ_PVXP01000079.1"/>
</dbReference>
<dbReference type="REBASE" id="268322">
    <property type="entry name" value="M.Clu29923ORF32470P"/>
</dbReference>
<keyword evidence="2" id="KW-0489">Methyltransferase</keyword>
<evidence type="ECO:0000256" key="6">
    <source>
        <dbReference type="ARBA" id="ARBA00023125"/>
    </source>
</evidence>
<evidence type="ECO:0000313" key="11">
    <source>
        <dbReference type="Proteomes" id="UP000237798"/>
    </source>
</evidence>
<dbReference type="PANTHER" id="PTHR33841">
    <property type="entry name" value="DNA METHYLTRANSFERASE YEEA-RELATED"/>
    <property type="match status" value="1"/>
</dbReference>
<dbReference type="EMBL" id="PVXP01000079">
    <property type="protein sequence ID" value="PRR80975.1"/>
    <property type="molecule type" value="Genomic_DNA"/>
</dbReference>
<dbReference type="InterPro" id="IPR029063">
    <property type="entry name" value="SAM-dependent_MTases_sf"/>
</dbReference>
<keyword evidence="5" id="KW-0680">Restriction system</keyword>
<sequence>MDRPQESILLGETYEKSMDRQQRRETGSFYTPGYIVDYIVENIMSNLDVKKNPFVKVLDPSCGSGYFLIKVYEVLMKKFSNNLEFIRDEFKEEIYRVQGKNGTEFIKGEQYWQPSNLSFHILRECIYGADIDEFAVELAKINLHNKSGIDLELKYNIVCCNSLIKWEKGHGREEYCSLKAENISGFWGKKYDYILGNPPWISLSRKYRKNIKDNLMDYYIANYRGNTYLPNLYEYFIERSMELLAPHGRFGFIVPDRLASNLYYKDFRKSLLQNYNILNLVFEIEFPEINADSMIIIAENGLKKYNKIKINICKKRTYTVEQQQYMKNMNYELTYCYNSKSLDIKDCIEKSSKRLSELCNTFTGFIGCSEKIDANRTQLNQVKILKGENIDKFKILNSCYYDFVPENIKGGTKDIRKLGSKNKIVIRKTGKKLIAALDCEGYIIEQSLYGIMCRNKKNFICYILGILNSTLIQWYYLNFLITNPNSTPQIKKYSLDQIPICECSPRYMRTVEKLVNKIMYEKGEKGIFEKKLDETVFDLYNIDYKYRDIIIDEVQNSGCSKKPNWGDDL</sequence>
<dbReference type="InterPro" id="IPR011639">
    <property type="entry name" value="MethylTrfase_TaqI-like_dom"/>
</dbReference>
<evidence type="ECO:0000256" key="7">
    <source>
        <dbReference type="ARBA" id="ARBA00047942"/>
    </source>
</evidence>
<accession>A0A2T0BAV6</accession>
<comment type="catalytic activity">
    <reaction evidence="7">
        <text>a 2'-deoxyadenosine in DNA + S-adenosyl-L-methionine = an N(6)-methyl-2'-deoxyadenosine in DNA + S-adenosyl-L-homocysteine + H(+)</text>
        <dbReference type="Rhea" id="RHEA:15197"/>
        <dbReference type="Rhea" id="RHEA-COMP:12418"/>
        <dbReference type="Rhea" id="RHEA-COMP:12419"/>
        <dbReference type="ChEBI" id="CHEBI:15378"/>
        <dbReference type="ChEBI" id="CHEBI:57856"/>
        <dbReference type="ChEBI" id="CHEBI:59789"/>
        <dbReference type="ChEBI" id="CHEBI:90615"/>
        <dbReference type="ChEBI" id="CHEBI:90616"/>
        <dbReference type="EC" id="2.1.1.72"/>
    </reaction>
</comment>
<evidence type="ECO:0000259" key="9">
    <source>
        <dbReference type="Pfam" id="PF12950"/>
    </source>
</evidence>
<protein>
    <recommendedName>
        <fullName evidence="1">site-specific DNA-methyltransferase (adenine-specific)</fullName>
        <ecNumber evidence="1">2.1.1.72</ecNumber>
    </recommendedName>
</protein>
<keyword evidence="11" id="KW-1185">Reference proteome</keyword>
<dbReference type="InterPro" id="IPR023135">
    <property type="entry name" value="N6_DNA_MeTrfase_TaqI_C"/>
</dbReference>
<evidence type="ECO:0000256" key="2">
    <source>
        <dbReference type="ARBA" id="ARBA00022603"/>
    </source>
</evidence>
<dbReference type="PRINTS" id="PR00507">
    <property type="entry name" value="N12N6MTFRASE"/>
</dbReference>
<keyword evidence="3" id="KW-0808">Transferase</keyword>
<comment type="caution">
    <text evidence="10">The sequence shown here is derived from an EMBL/GenBank/DDBJ whole genome shotgun (WGS) entry which is preliminary data.</text>
</comment>
<evidence type="ECO:0000313" key="10">
    <source>
        <dbReference type="EMBL" id="PRR80975.1"/>
    </source>
</evidence>
<dbReference type="InterPro" id="IPR050953">
    <property type="entry name" value="N4_N6_ade-DNA_methylase"/>
</dbReference>
<dbReference type="Gene3D" id="3.40.50.150">
    <property type="entry name" value="Vaccinia Virus protein VP39"/>
    <property type="match status" value="1"/>
</dbReference>
<dbReference type="PANTHER" id="PTHR33841:SF6">
    <property type="entry name" value="TYPE II METHYLTRANSFERASE M.HINDII"/>
    <property type="match status" value="1"/>
</dbReference>
<dbReference type="PROSITE" id="PS00092">
    <property type="entry name" value="N6_MTASE"/>
    <property type="match status" value="1"/>
</dbReference>
<evidence type="ECO:0000259" key="8">
    <source>
        <dbReference type="Pfam" id="PF07669"/>
    </source>
</evidence>
<dbReference type="OrthoDB" id="9815272at2"/>
<dbReference type="GO" id="GO:0009007">
    <property type="term" value="F:site-specific DNA-methyltransferase (adenine-specific) activity"/>
    <property type="evidence" value="ECO:0007669"/>
    <property type="project" value="UniProtKB-EC"/>
</dbReference>
<evidence type="ECO:0000256" key="4">
    <source>
        <dbReference type="ARBA" id="ARBA00022691"/>
    </source>
</evidence>
<name>A0A2T0BAV6_9CLOT</name>
<feature type="domain" description="Type II methyltransferase M.TaqI-like" evidence="8">
    <location>
        <begin position="124"/>
        <end position="281"/>
    </location>
</feature>
<dbReference type="Gene3D" id="3.90.220.10">
    <property type="entry name" value="Adenine-n6-DNA-methyltransferase Taqi, Chain A, domain 2"/>
    <property type="match status" value="1"/>
</dbReference>
<dbReference type="Pfam" id="PF07669">
    <property type="entry name" value="Eco57I"/>
    <property type="match status" value="1"/>
</dbReference>
<dbReference type="GO" id="GO:0016787">
    <property type="term" value="F:hydrolase activity"/>
    <property type="evidence" value="ECO:0007669"/>
    <property type="project" value="UniProtKB-KW"/>
</dbReference>
<keyword evidence="6" id="KW-0238">DNA-binding</keyword>
<dbReference type="Pfam" id="PF12950">
    <property type="entry name" value="TaqI_C"/>
    <property type="match status" value="1"/>
</dbReference>
<dbReference type="GO" id="GO:0003677">
    <property type="term" value="F:DNA binding"/>
    <property type="evidence" value="ECO:0007669"/>
    <property type="project" value="UniProtKB-KW"/>
</dbReference>
<proteinExistence type="predicted"/>
<evidence type="ECO:0000256" key="3">
    <source>
        <dbReference type="ARBA" id="ARBA00022679"/>
    </source>
</evidence>
<dbReference type="AlphaFoldDB" id="A0A2T0BAV6"/>
<evidence type="ECO:0000256" key="5">
    <source>
        <dbReference type="ARBA" id="ARBA00022747"/>
    </source>
</evidence>
<organism evidence="10 11">
    <name type="scientific">Clostridium luticellarii</name>
    <dbReference type="NCBI Taxonomy" id="1691940"/>
    <lineage>
        <taxon>Bacteria</taxon>
        <taxon>Bacillati</taxon>
        <taxon>Bacillota</taxon>
        <taxon>Clostridia</taxon>
        <taxon>Eubacteriales</taxon>
        <taxon>Clostridiaceae</taxon>
        <taxon>Clostridium</taxon>
    </lineage>
</organism>
<reference evidence="10 11" key="1">
    <citation type="submission" date="2018-03" db="EMBL/GenBank/DDBJ databases">
        <title>Genome sequence of Clostridium luticellarii DSM 29923.</title>
        <authorList>
            <person name="Poehlein A."/>
            <person name="Daniel R."/>
        </authorList>
    </citation>
    <scope>NUCLEOTIDE SEQUENCE [LARGE SCALE GENOMIC DNA]</scope>
    <source>
        <strain evidence="10 11">DSM 29923</strain>
    </source>
</reference>
<keyword evidence="10" id="KW-0378">Hydrolase</keyword>